<dbReference type="EMBL" id="AP005188">
    <property type="protein sequence ID" value="BAD31125.1"/>
    <property type="molecule type" value="Genomic_DNA"/>
</dbReference>
<evidence type="ECO:0000256" key="1">
    <source>
        <dbReference type="SAM" id="MobiDB-lite"/>
    </source>
</evidence>
<reference evidence="2" key="1">
    <citation type="submission" date="2001-07" db="EMBL/GenBank/DDBJ databases">
        <title>Oryza sativa nipponbare(GA3) genomic DNA, chromosome 7, BAC clone:OJ1634_H04.</title>
        <authorList>
            <person name="Sasaki T."/>
            <person name="Matsumoto T."/>
            <person name="Yamamoto K."/>
        </authorList>
    </citation>
    <scope>NUCLEOTIDE SEQUENCE</scope>
</reference>
<dbReference type="AlphaFoldDB" id="Q7XIK8"/>
<protein>
    <submittedName>
        <fullName evidence="2">Uncharacterized protein</fullName>
    </submittedName>
</protein>
<dbReference type="Proteomes" id="UP000000763">
    <property type="component" value="Chromosome 7"/>
</dbReference>
<feature type="compositionally biased region" description="Basic and acidic residues" evidence="1">
    <location>
        <begin position="33"/>
        <end position="46"/>
    </location>
</feature>
<reference evidence="4" key="3">
    <citation type="journal article" date="2005" name="Nature">
        <title>The map-based sequence of the rice genome.</title>
        <authorList>
            <consortium name="International rice genome sequencing project (IRGSP)"/>
            <person name="Matsumoto T."/>
            <person name="Wu J."/>
            <person name="Kanamori H."/>
            <person name="Katayose Y."/>
            <person name="Fujisawa M."/>
            <person name="Namiki N."/>
            <person name="Mizuno H."/>
            <person name="Yamamoto K."/>
            <person name="Antonio B.A."/>
            <person name="Baba T."/>
            <person name="Sakata K."/>
            <person name="Nagamura Y."/>
            <person name="Aoki H."/>
            <person name="Arikawa K."/>
            <person name="Arita K."/>
            <person name="Bito T."/>
            <person name="Chiden Y."/>
            <person name="Fujitsuka N."/>
            <person name="Fukunaka R."/>
            <person name="Hamada M."/>
            <person name="Harada C."/>
            <person name="Hayashi A."/>
            <person name="Hijishita S."/>
            <person name="Honda M."/>
            <person name="Hosokawa S."/>
            <person name="Ichikawa Y."/>
            <person name="Idonuma A."/>
            <person name="Iijima M."/>
            <person name="Ikeda M."/>
            <person name="Ikeno M."/>
            <person name="Ito K."/>
            <person name="Ito S."/>
            <person name="Ito T."/>
            <person name="Ito Y."/>
            <person name="Ito Y."/>
            <person name="Iwabuchi A."/>
            <person name="Kamiya K."/>
            <person name="Karasawa W."/>
            <person name="Kurita K."/>
            <person name="Katagiri S."/>
            <person name="Kikuta A."/>
            <person name="Kobayashi H."/>
            <person name="Kobayashi N."/>
            <person name="Machita K."/>
            <person name="Maehara T."/>
            <person name="Masukawa M."/>
            <person name="Mizubayashi T."/>
            <person name="Mukai Y."/>
            <person name="Nagasaki H."/>
            <person name="Nagata Y."/>
            <person name="Naito S."/>
            <person name="Nakashima M."/>
            <person name="Nakama Y."/>
            <person name="Nakamichi Y."/>
            <person name="Nakamura M."/>
            <person name="Meguro A."/>
            <person name="Negishi M."/>
            <person name="Ohta I."/>
            <person name="Ohta T."/>
            <person name="Okamoto M."/>
            <person name="Ono N."/>
            <person name="Saji S."/>
            <person name="Sakaguchi M."/>
            <person name="Sakai K."/>
            <person name="Shibata M."/>
            <person name="Shimokawa T."/>
            <person name="Song J."/>
            <person name="Takazaki Y."/>
            <person name="Terasawa K."/>
            <person name="Tsugane M."/>
            <person name="Tsuji K."/>
            <person name="Ueda S."/>
            <person name="Waki K."/>
            <person name="Yamagata H."/>
            <person name="Yamamoto M."/>
            <person name="Yamamoto S."/>
            <person name="Yamane H."/>
            <person name="Yoshiki S."/>
            <person name="Yoshihara R."/>
            <person name="Yukawa K."/>
            <person name="Zhong H."/>
            <person name="Yano M."/>
            <person name="Yuan Q."/>
            <person name="Ouyang S."/>
            <person name="Liu J."/>
            <person name="Jones K.M."/>
            <person name="Gansberger K."/>
            <person name="Moffat K."/>
            <person name="Hill J."/>
            <person name="Bera J."/>
            <person name="Fadrosh D."/>
            <person name="Jin S."/>
            <person name="Johri S."/>
            <person name="Kim M."/>
            <person name="Overton L."/>
            <person name="Reardon M."/>
            <person name="Tsitrin T."/>
            <person name="Vuong H."/>
            <person name="Weaver B."/>
            <person name="Ciecko A."/>
            <person name="Tallon L."/>
            <person name="Jackson J."/>
            <person name="Pai G."/>
            <person name="Aken S.V."/>
            <person name="Utterback T."/>
            <person name="Reidmuller S."/>
            <person name="Feldblyum T."/>
            <person name="Hsiao J."/>
            <person name="Zismann V."/>
            <person name="Iobst S."/>
            <person name="de Vazeille A.R."/>
            <person name="Buell C.R."/>
            <person name="Ying K."/>
            <person name="Li Y."/>
            <person name="Lu T."/>
            <person name="Huang Y."/>
            <person name="Zhao Q."/>
            <person name="Feng Q."/>
            <person name="Zhang L."/>
            <person name="Zhu J."/>
            <person name="Weng Q."/>
            <person name="Mu J."/>
            <person name="Lu Y."/>
            <person name="Fan D."/>
            <person name="Liu Y."/>
            <person name="Guan J."/>
            <person name="Zhang Y."/>
            <person name="Yu S."/>
            <person name="Liu X."/>
            <person name="Zhang Y."/>
            <person name="Hong G."/>
            <person name="Han B."/>
            <person name="Choisne N."/>
            <person name="Demange N."/>
            <person name="Orjeda G."/>
            <person name="Samain S."/>
            <person name="Cattolico L."/>
            <person name="Pelletier E."/>
            <person name="Couloux A."/>
            <person name="Segurens B."/>
            <person name="Wincker P."/>
            <person name="D'Hont A."/>
            <person name="Scarpelli C."/>
            <person name="Weissenbach J."/>
            <person name="Salanoubat M."/>
            <person name="Quetier F."/>
            <person name="Yu Y."/>
            <person name="Kim H.R."/>
            <person name="Rambo T."/>
            <person name="Currie J."/>
            <person name="Collura K."/>
            <person name="Luo M."/>
            <person name="Yang T."/>
            <person name="Ammiraju J.S.S."/>
            <person name="Engler F."/>
            <person name="Soderlund C."/>
            <person name="Wing R.A."/>
            <person name="Palmer L.E."/>
            <person name="de la Bastide M."/>
            <person name="Spiegel L."/>
            <person name="Nascimento L."/>
            <person name="Zutavern T."/>
            <person name="O'Shaughnessy A."/>
            <person name="Dike S."/>
            <person name="Dedhia N."/>
            <person name="Preston R."/>
            <person name="Balija V."/>
            <person name="McCombie W.R."/>
            <person name="Chow T."/>
            <person name="Chen H."/>
            <person name="Chung M."/>
            <person name="Chen C."/>
            <person name="Shaw J."/>
            <person name="Wu H."/>
            <person name="Hsiao K."/>
            <person name="Chao Y."/>
            <person name="Chu M."/>
            <person name="Cheng C."/>
            <person name="Hour A."/>
            <person name="Lee P."/>
            <person name="Lin S."/>
            <person name="Lin Y."/>
            <person name="Liou J."/>
            <person name="Liu S."/>
            <person name="Hsing Y."/>
            <person name="Raghuvanshi S."/>
            <person name="Mohanty A."/>
            <person name="Bharti A.K."/>
            <person name="Gaur A."/>
            <person name="Gupta V."/>
            <person name="Kumar D."/>
            <person name="Ravi V."/>
            <person name="Vij S."/>
            <person name="Kapur A."/>
            <person name="Khurana P."/>
            <person name="Khurana P."/>
            <person name="Khurana J.P."/>
            <person name="Tyagi A.K."/>
            <person name="Gaikwad K."/>
            <person name="Singh A."/>
            <person name="Dalal V."/>
            <person name="Srivastava S."/>
            <person name="Dixit A."/>
            <person name="Pal A.K."/>
            <person name="Ghazi I.A."/>
            <person name="Yadav M."/>
            <person name="Pandit A."/>
            <person name="Bhargava A."/>
            <person name="Sureshbabu K."/>
            <person name="Batra K."/>
            <person name="Sharma T.R."/>
            <person name="Mohapatra T."/>
            <person name="Singh N.K."/>
            <person name="Messing J."/>
            <person name="Nelson A.B."/>
            <person name="Fuks G."/>
            <person name="Kavchok S."/>
            <person name="Keizer G."/>
            <person name="Linton E."/>
            <person name="Llaca V."/>
            <person name="Song R."/>
            <person name="Tanyolac B."/>
            <person name="Young S."/>
            <person name="Ho-Il K."/>
            <person name="Hahn J.H."/>
            <person name="Sangsakoo G."/>
            <person name="Vanavichit A."/>
            <person name="de Mattos Luiz.A.T."/>
            <person name="Zimmer P.D."/>
            <person name="Malone G."/>
            <person name="Dellagostin O."/>
            <person name="de Oliveira A.C."/>
            <person name="Bevan M."/>
            <person name="Bancroft I."/>
            <person name="Minx P."/>
            <person name="Cordum H."/>
            <person name="Wilson R."/>
            <person name="Cheng Z."/>
            <person name="Jin W."/>
            <person name="Jiang J."/>
            <person name="Leong S.A."/>
            <person name="Iwama H."/>
            <person name="Gojobori T."/>
            <person name="Itoh T."/>
            <person name="Niimura Y."/>
            <person name="Fujii Y."/>
            <person name="Habara T."/>
            <person name="Sakai H."/>
            <person name="Sato Y."/>
            <person name="Wilson G."/>
            <person name="Kumar K."/>
            <person name="McCouch S."/>
            <person name="Juretic N."/>
            <person name="Hoen D."/>
            <person name="Wright S."/>
            <person name="Bruskiewich R."/>
            <person name="Bureau T."/>
            <person name="Miyao A."/>
            <person name="Hirochika H."/>
            <person name="Nishikawa T."/>
            <person name="Kadowaki K."/>
            <person name="Sugiura M."/>
            <person name="Burr B."/>
            <person name="Sasaki T."/>
        </authorList>
    </citation>
    <scope>NUCLEOTIDE SEQUENCE [LARGE SCALE GENOMIC DNA]</scope>
    <source>
        <strain evidence="4">cv. Nipponbare</strain>
    </source>
</reference>
<evidence type="ECO:0000313" key="3">
    <source>
        <dbReference type="EMBL" id="BAD31125.1"/>
    </source>
</evidence>
<reference evidence="4" key="4">
    <citation type="journal article" date="2008" name="Nucleic Acids Res.">
        <title>The rice annotation project database (RAP-DB): 2008 update.</title>
        <authorList>
            <consortium name="The rice annotation project (RAP)"/>
        </authorList>
    </citation>
    <scope>GENOME REANNOTATION</scope>
    <source>
        <strain evidence="4">cv. Nipponbare</strain>
    </source>
</reference>
<evidence type="ECO:0000313" key="4">
    <source>
        <dbReference type="Proteomes" id="UP000000763"/>
    </source>
</evidence>
<gene>
    <name evidence="2" type="primary">OJ1634_H04.137</name>
    <name evidence="3" type="synonym">P0473C09.105</name>
</gene>
<reference evidence="3" key="2">
    <citation type="submission" date="2002-05" db="EMBL/GenBank/DDBJ databases">
        <title>Oryza sativa nipponbare(GA3) genomic DNA, chromosome 7, PAC clone:P0473C09.</title>
        <authorList>
            <person name="Sasaki T."/>
            <person name="Matsumoto T."/>
            <person name="Katayose Y."/>
        </authorList>
    </citation>
    <scope>NUCLEOTIDE SEQUENCE</scope>
</reference>
<accession>Q7XIK8</accession>
<evidence type="ECO:0000313" key="2">
    <source>
        <dbReference type="EMBL" id="BAC79658.1"/>
    </source>
</evidence>
<feature type="compositionally biased region" description="Polar residues" evidence="1">
    <location>
        <begin position="48"/>
        <end position="58"/>
    </location>
</feature>
<dbReference type="EMBL" id="AP003916">
    <property type="protein sequence ID" value="BAC79658.1"/>
    <property type="molecule type" value="Genomic_DNA"/>
</dbReference>
<name>Q7XIK8_ORYSJ</name>
<feature type="compositionally biased region" description="Basic and acidic residues" evidence="1">
    <location>
        <begin position="59"/>
        <end position="75"/>
    </location>
</feature>
<sequence>MCNEISLVERKDQATGSRDYHVSCICGQSTRRPHGEDEDREAREEVLTTGTTRQGNNDGDQRQPWRGDDERRRATEMNGSTTRGWLRRSSGLA</sequence>
<feature type="region of interest" description="Disordered" evidence="1">
    <location>
        <begin position="27"/>
        <end position="93"/>
    </location>
</feature>
<organism evidence="2 4">
    <name type="scientific">Oryza sativa subsp. japonica</name>
    <name type="common">Rice</name>
    <dbReference type="NCBI Taxonomy" id="39947"/>
    <lineage>
        <taxon>Eukaryota</taxon>
        <taxon>Viridiplantae</taxon>
        <taxon>Streptophyta</taxon>
        <taxon>Embryophyta</taxon>
        <taxon>Tracheophyta</taxon>
        <taxon>Spermatophyta</taxon>
        <taxon>Magnoliopsida</taxon>
        <taxon>Liliopsida</taxon>
        <taxon>Poales</taxon>
        <taxon>Poaceae</taxon>
        <taxon>BOP clade</taxon>
        <taxon>Oryzoideae</taxon>
        <taxon>Oryzeae</taxon>
        <taxon>Oryzinae</taxon>
        <taxon>Oryza</taxon>
        <taxon>Oryza sativa</taxon>
    </lineage>
</organism>
<proteinExistence type="predicted"/>